<keyword evidence="2" id="KW-1185">Reference proteome</keyword>
<dbReference type="Proteomes" id="UP000622547">
    <property type="component" value="Unassembled WGS sequence"/>
</dbReference>
<evidence type="ECO:0000313" key="2">
    <source>
        <dbReference type="Proteomes" id="UP000622547"/>
    </source>
</evidence>
<dbReference type="AlphaFoldDB" id="A0A8J3UGU1"/>
<comment type="caution">
    <text evidence="1">The sequence shown here is derived from an EMBL/GenBank/DDBJ whole genome shotgun (WGS) entry which is preliminary data.</text>
</comment>
<sequence>MCVGRQDGEADLGVLEAVEGQGPVQETGQFLVVEEMVLPACGHRLDGERIHRKRIVAQTERA</sequence>
<name>A0A8J3UGU1_9ACTN</name>
<accession>A0A8J3UGU1</accession>
<protein>
    <submittedName>
        <fullName evidence="1">Uncharacterized protein</fullName>
    </submittedName>
</protein>
<organism evidence="1 2">
    <name type="scientific">Planotetraspora phitsanulokensis</name>
    <dbReference type="NCBI Taxonomy" id="575192"/>
    <lineage>
        <taxon>Bacteria</taxon>
        <taxon>Bacillati</taxon>
        <taxon>Actinomycetota</taxon>
        <taxon>Actinomycetes</taxon>
        <taxon>Streptosporangiales</taxon>
        <taxon>Streptosporangiaceae</taxon>
        <taxon>Planotetraspora</taxon>
    </lineage>
</organism>
<dbReference type="EMBL" id="BOOP01000050">
    <property type="protein sequence ID" value="GII43036.1"/>
    <property type="molecule type" value="Genomic_DNA"/>
</dbReference>
<gene>
    <name evidence="1" type="ORF">Pph01_80390</name>
</gene>
<reference evidence="1 2" key="1">
    <citation type="submission" date="2021-01" db="EMBL/GenBank/DDBJ databases">
        <title>Whole genome shotgun sequence of Planotetraspora phitsanulokensis NBRC 104273.</title>
        <authorList>
            <person name="Komaki H."/>
            <person name="Tamura T."/>
        </authorList>
    </citation>
    <scope>NUCLEOTIDE SEQUENCE [LARGE SCALE GENOMIC DNA]</scope>
    <source>
        <strain evidence="1 2">NBRC 104273</strain>
    </source>
</reference>
<proteinExistence type="predicted"/>
<evidence type="ECO:0000313" key="1">
    <source>
        <dbReference type="EMBL" id="GII43036.1"/>
    </source>
</evidence>